<name>A0A8J8NVW3_HALGN</name>
<feature type="compositionally biased region" description="Polar residues" evidence="1">
    <location>
        <begin position="122"/>
        <end position="132"/>
    </location>
</feature>
<organism evidence="2 3">
    <name type="scientific">Halteria grandinella</name>
    <dbReference type="NCBI Taxonomy" id="5974"/>
    <lineage>
        <taxon>Eukaryota</taxon>
        <taxon>Sar</taxon>
        <taxon>Alveolata</taxon>
        <taxon>Ciliophora</taxon>
        <taxon>Intramacronucleata</taxon>
        <taxon>Spirotrichea</taxon>
        <taxon>Stichotrichia</taxon>
        <taxon>Sporadotrichida</taxon>
        <taxon>Halteriidae</taxon>
        <taxon>Halteria</taxon>
    </lineage>
</organism>
<feature type="compositionally biased region" description="Polar residues" evidence="1">
    <location>
        <begin position="185"/>
        <end position="209"/>
    </location>
</feature>
<feature type="compositionally biased region" description="Polar residues" evidence="1">
    <location>
        <begin position="141"/>
        <end position="178"/>
    </location>
</feature>
<keyword evidence="3" id="KW-1185">Reference proteome</keyword>
<feature type="region of interest" description="Disordered" evidence="1">
    <location>
        <begin position="122"/>
        <end position="226"/>
    </location>
</feature>
<accession>A0A8J8NVW3</accession>
<reference evidence="2" key="1">
    <citation type="submission" date="2019-06" db="EMBL/GenBank/DDBJ databases">
        <authorList>
            <person name="Zheng W."/>
        </authorList>
    </citation>
    <scope>NUCLEOTIDE SEQUENCE</scope>
    <source>
        <strain evidence="2">QDHG01</strain>
    </source>
</reference>
<proteinExistence type="predicted"/>
<comment type="caution">
    <text evidence="2">The sequence shown here is derived from an EMBL/GenBank/DDBJ whole genome shotgun (WGS) entry which is preliminary data.</text>
</comment>
<feature type="compositionally biased region" description="Acidic residues" evidence="1">
    <location>
        <begin position="40"/>
        <end position="59"/>
    </location>
</feature>
<gene>
    <name evidence="2" type="ORF">FGO68_gene16254</name>
</gene>
<dbReference type="Proteomes" id="UP000785679">
    <property type="component" value="Unassembled WGS sequence"/>
</dbReference>
<protein>
    <submittedName>
        <fullName evidence="2">Uncharacterized protein</fullName>
    </submittedName>
</protein>
<feature type="region of interest" description="Disordered" evidence="1">
    <location>
        <begin position="35"/>
        <end position="104"/>
    </location>
</feature>
<dbReference type="AlphaFoldDB" id="A0A8J8NVW3"/>
<dbReference type="EMBL" id="RRYP01004540">
    <property type="protein sequence ID" value="TNV82786.1"/>
    <property type="molecule type" value="Genomic_DNA"/>
</dbReference>
<evidence type="ECO:0000313" key="3">
    <source>
        <dbReference type="Proteomes" id="UP000785679"/>
    </source>
</evidence>
<sequence>MRMVGFQNRLVKLKPELAMNAEAEIPQLLDVNNLQPSQIDDSDQLIYGDEEEEEDDDDSQSASAISYSNQDINGNDGDDCALSRGGNQLLNNGGGGSAVGTPTSNAQLKLQSNRSHQIKALNSSPQANSPNGLNIGGNQEGRLQTGSFQHQTSNVSSSNSYATQNQGNPGQVGRSTFAQKRRSLSKQPRQLSKNSGQNGSPQVPQNQIRVLQPSPPTDPVTQTTNPVQNRRLLSVSHNQSGQFKFGSDIGRIPRLSGLKVAQNANGQSELLSSFVSLWMNFIPIETLRVL</sequence>
<evidence type="ECO:0000256" key="1">
    <source>
        <dbReference type="SAM" id="MobiDB-lite"/>
    </source>
</evidence>
<feature type="compositionally biased region" description="Polar residues" evidence="1">
    <location>
        <begin position="60"/>
        <end position="73"/>
    </location>
</feature>
<evidence type="ECO:0000313" key="2">
    <source>
        <dbReference type="EMBL" id="TNV82786.1"/>
    </source>
</evidence>